<dbReference type="SMART" id="SM00267">
    <property type="entry name" value="GGDEF"/>
    <property type="match status" value="1"/>
</dbReference>
<protein>
    <submittedName>
        <fullName evidence="6">EAL domain-containing protein</fullName>
    </submittedName>
</protein>
<dbReference type="Gene3D" id="3.20.20.450">
    <property type="entry name" value="EAL domain"/>
    <property type="match status" value="1"/>
</dbReference>
<evidence type="ECO:0000256" key="2">
    <source>
        <dbReference type="SAM" id="Phobius"/>
    </source>
</evidence>
<dbReference type="InterPro" id="IPR052155">
    <property type="entry name" value="Biofilm_reg_signaling"/>
</dbReference>
<feature type="coiled-coil region" evidence="1">
    <location>
        <begin position="278"/>
        <end position="312"/>
    </location>
</feature>
<evidence type="ECO:0000313" key="6">
    <source>
        <dbReference type="EMBL" id="MFB9325972.1"/>
    </source>
</evidence>
<comment type="caution">
    <text evidence="6">The sequence shown here is derived from an EMBL/GenBank/DDBJ whole genome shotgun (WGS) entry which is preliminary data.</text>
</comment>
<feature type="transmembrane region" description="Helical" evidence="2">
    <location>
        <begin position="255"/>
        <end position="274"/>
    </location>
</feature>
<feature type="domain" description="GGDEF" evidence="5">
    <location>
        <begin position="366"/>
        <end position="502"/>
    </location>
</feature>
<accession>A0ABV5KPC5</accession>
<dbReference type="CDD" id="cd01948">
    <property type="entry name" value="EAL"/>
    <property type="match status" value="1"/>
</dbReference>
<dbReference type="PROSITE" id="PS50883">
    <property type="entry name" value="EAL"/>
    <property type="match status" value="1"/>
</dbReference>
<dbReference type="Gene3D" id="3.30.70.270">
    <property type="match status" value="1"/>
</dbReference>
<proteinExistence type="predicted"/>
<dbReference type="SUPFAM" id="SSF55073">
    <property type="entry name" value="Nucleotide cyclase"/>
    <property type="match status" value="1"/>
</dbReference>
<dbReference type="InterPro" id="IPR043128">
    <property type="entry name" value="Rev_trsase/Diguanyl_cyclase"/>
</dbReference>
<dbReference type="InterPro" id="IPR006189">
    <property type="entry name" value="CHASE_dom"/>
</dbReference>
<evidence type="ECO:0000259" key="4">
    <source>
        <dbReference type="PROSITE" id="PS50883"/>
    </source>
</evidence>
<dbReference type="Pfam" id="PF03924">
    <property type="entry name" value="CHASE"/>
    <property type="match status" value="1"/>
</dbReference>
<evidence type="ECO:0000259" key="5">
    <source>
        <dbReference type="PROSITE" id="PS50887"/>
    </source>
</evidence>
<dbReference type="PROSITE" id="PS50839">
    <property type="entry name" value="CHASE"/>
    <property type="match status" value="1"/>
</dbReference>
<keyword evidence="7" id="KW-1185">Reference proteome</keyword>
<dbReference type="PANTHER" id="PTHR44757:SF2">
    <property type="entry name" value="BIOFILM ARCHITECTURE MAINTENANCE PROTEIN MBAA"/>
    <property type="match status" value="1"/>
</dbReference>
<organism evidence="6 7">
    <name type="scientific">Paenibacillus aurantiacus</name>
    <dbReference type="NCBI Taxonomy" id="1936118"/>
    <lineage>
        <taxon>Bacteria</taxon>
        <taxon>Bacillati</taxon>
        <taxon>Bacillota</taxon>
        <taxon>Bacilli</taxon>
        <taxon>Bacillales</taxon>
        <taxon>Paenibacillaceae</taxon>
        <taxon>Paenibacillus</taxon>
    </lineage>
</organism>
<dbReference type="Pfam" id="PF00990">
    <property type="entry name" value="GGDEF"/>
    <property type="match status" value="1"/>
</dbReference>
<dbReference type="CDD" id="cd01949">
    <property type="entry name" value="GGDEF"/>
    <property type="match status" value="1"/>
</dbReference>
<dbReference type="PROSITE" id="PS50887">
    <property type="entry name" value="GGDEF"/>
    <property type="match status" value="1"/>
</dbReference>
<feature type="domain" description="CHASE" evidence="3">
    <location>
        <begin position="107"/>
        <end position="197"/>
    </location>
</feature>
<evidence type="ECO:0000259" key="3">
    <source>
        <dbReference type="PROSITE" id="PS50839"/>
    </source>
</evidence>
<dbReference type="NCBIfam" id="TIGR00254">
    <property type="entry name" value="GGDEF"/>
    <property type="match status" value="1"/>
</dbReference>
<evidence type="ECO:0000256" key="1">
    <source>
        <dbReference type="SAM" id="Coils"/>
    </source>
</evidence>
<dbReference type="Pfam" id="PF00563">
    <property type="entry name" value="EAL"/>
    <property type="match status" value="1"/>
</dbReference>
<gene>
    <name evidence="6" type="ORF">ACFFSY_08525</name>
</gene>
<feature type="domain" description="EAL" evidence="4">
    <location>
        <begin position="511"/>
        <end position="763"/>
    </location>
</feature>
<dbReference type="EMBL" id="JBHMDO010000015">
    <property type="protein sequence ID" value="MFB9325972.1"/>
    <property type="molecule type" value="Genomic_DNA"/>
</dbReference>
<sequence length="778" mass="87970">MKIYRHLALLTAVLFTLLWLGESVMRQYEKSLLEAVDSDTQAELASASMTLQAVADRNFDLMASLDAYVRSFDDAYPKAAIESLTPNFLRTLYDSSGSTAFNFIIAPRGIASYVYPTAGNEAIVGWNFFEDPRPEIQRQIQHDLADKKMHIYGPVKLLQGNTALIARKAVYRHGQFWGFISVSLDLERLLAQSQIGEGEAPMAIRQTGEPAFYGDNALFDGKHFARDVIFMDNRWEMGVTPSEKSLREAGRQADIVRGMGLFALVLIMLLYVGIWRQRDTLRRMVDRRTRELRESNEELAAINENLASGERELREQYVLLDQYADALRESEQKLSHMAYHDMLTNVSNRAAFLKELGRTLSGGDEMSAAVLFFDLDRFKSINDNYGHQKGDEMLIEVVGRIRAKRLNARMIARFGGDEFAILLAGPAEEMGRSAVKAAAETVLTAFEEPFVILGQSIYMSPSIGIARYPEDGADQGTLLMKADIAMYQVKREGGGHYRFFEPLMETESLLKLEMGNHLREAMQRGELEVHYQPQVDCAMERVFGIEALLRWNHTSRGYISPAQFIPLAEELNLISAIGEWVLREACGYTKRLQQTYGIPLQVSVNLSVRQLREKEIVAKVQAALAATGLHPSDLELEITENMAMKDEQLETLRELRRLGVAISIDDFGTHYSSLSYLKRFPVTKIKLDQYFVRGIGSDERDRAMIQAIILMAKSFRLDVLAEGVETREQARFLRESGCELIQGYYFYRPMEPGAVEGALLQRIDDKIPRLGDKTGNDV</sequence>
<dbReference type="SMART" id="SM00052">
    <property type="entry name" value="EAL"/>
    <property type="match status" value="1"/>
</dbReference>
<reference evidence="6 7" key="1">
    <citation type="submission" date="2024-09" db="EMBL/GenBank/DDBJ databases">
        <authorList>
            <person name="Sun Q."/>
            <person name="Mori K."/>
        </authorList>
    </citation>
    <scope>NUCLEOTIDE SEQUENCE [LARGE SCALE GENOMIC DNA]</scope>
    <source>
        <strain evidence="6 7">TISTR 2452</strain>
    </source>
</reference>
<evidence type="ECO:0000313" key="7">
    <source>
        <dbReference type="Proteomes" id="UP001589747"/>
    </source>
</evidence>
<keyword evidence="1" id="KW-0175">Coiled coil</keyword>
<dbReference type="InterPro" id="IPR001633">
    <property type="entry name" value="EAL_dom"/>
</dbReference>
<dbReference type="InterPro" id="IPR035919">
    <property type="entry name" value="EAL_sf"/>
</dbReference>
<keyword evidence="2" id="KW-1133">Transmembrane helix</keyword>
<dbReference type="RefSeq" id="WP_377492789.1">
    <property type="nucleotide sequence ID" value="NZ_JBHMDO010000015.1"/>
</dbReference>
<name>A0ABV5KPC5_9BACL</name>
<dbReference type="PANTHER" id="PTHR44757">
    <property type="entry name" value="DIGUANYLATE CYCLASE DGCP"/>
    <property type="match status" value="1"/>
</dbReference>
<keyword evidence="2" id="KW-0812">Transmembrane</keyword>
<dbReference type="Proteomes" id="UP001589747">
    <property type="component" value="Unassembled WGS sequence"/>
</dbReference>
<dbReference type="InterPro" id="IPR000160">
    <property type="entry name" value="GGDEF_dom"/>
</dbReference>
<dbReference type="SUPFAM" id="SSF141868">
    <property type="entry name" value="EAL domain-like"/>
    <property type="match status" value="1"/>
</dbReference>
<keyword evidence="2" id="KW-0472">Membrane</keyword>
<dbReference type="SMART" id="SM01079">
    <property type="entry name" value="CHASE"/>
    <property type="match status" value="1"/>
</dbReference>
<dbReference type="InterPro" id="IPR029787">
    <property type="entry name" value="Nucleotide_cyclase"/>
</dbReference>